<feature type="transmembrane region" description="Helical" evidence="1">
    <location>
        <begin position="338"/>
        <end position="356"/>
    </location>
</feature>
<sequence length="414" mass="48770">MRKKSKFLSVFLCVCLVLGGFVRNIEIMFQFQYYLFFISVVGFIYSAKRLNLKTLVLVTGGGVLFVFFVLKNVVEHGDYINDVTFGFYYIIMLFSVYGMMHILLIKHYIDFRLLIKLFITLNLIGLFGYAITFLLYDYSEVVVYWKYNVLHRSDILNDIRSFVYADEMYPRYNGFYIDPNRWSFCLLIQLIMSDYFFFDAKVITKRIKNILWGVVLLSMILTNSRAGIVSLIVYYVLTRRNIKTLGVMIFFALSVLFYLLYNPELMKLVAYKLTYGVSFTPSINDISESRARINIWYNYLQYIFSDWVTILFGVNMILDPSGTMGITPHNLYIYSMYQGGLLLLFIVICFFTILYYKSSNLSKYLKYGTLAMIMMTFTEDYATLPIFWLYSFFIILLYRDTKTNRDHVVGGCHE</sequence>
<dbReference type="RefSeq" id="WP_124866035.1">
    <property type="nucleotide sequence ID" value="NZ_BJKW01000057.1"/>
</dbReference>
<feature type="transmembrane region" description="Helical" evidence="1">
    <location>
        <begin position="181"/>
        <end position="198"/>
    </location>
</feature>
<gene>
    <name evidence="2" type="primary">wzy</name>
</gene>
<feature type="transmembrane region" description="Helical" evidence="1">
    <location>
        <begin position="54"/>
        <end position="74"/>
    </location>
</feature>
<keyword evidence="1" id="KW-0472">Membrane</keyword>
<name>A0A5A4U543_ESCAL</name>
<dbReference type="AlphaFoldDB" id="A0A5A4U543"/>
<evidence type="ECO:0000256" key="1">
    <source>
        <dbReference type="SAM" id="Phobius"/>
    </source>
</evidence>
<feature type="transmembrane region" description="Helical" evidence="1">
    <location>
        <begin position="377"/>
        <end position="398"/>
    </location>
</feature>
<accession>A0A5A4U543</accession>
<feature type="transmembrane region" description="Helical" evidence="1">
    <location>
        <begin position="117"/>
        <end position="136"/>
    </location>
</feature>
<feature type="transmembrane region" description="Helical" evidence="1">
    <location>
        <begin position="86"/>
        <end position="105"/>
    </location>
</feature>
<keyword evidence="1" id="KW-1133">Transmembrane helix</keyword>
<evidence type="ECO:0000313" key="2">
    <source>
        <dbReference type="EMBL" id="BBM63185.1"/>
    </source>
</evidence>
<protein>
    <submittedName>
        <fullName evidence="2">Predicted O-antigen polymerase</fullName>
    </submittedName>
</protein>
<feature type="transmembrane region" description="Helical" evidence="1">
    <location>
        <begin position="242"/>
        <end position="261"/>
    </location>
</feature>
<feature type="transmembrane region" description="Helical" evidence="1">
    <location>
        <begin position="210"/>
        <end position="236"/>
    </location>
</feature>
<feature type="transmembrane region" description="Helical" evidence="1">
    <location>
        <begin position="299"/>
        <end position="318"/>
    </location>
</feature>
<organism evidence="2">
    <name type="scientific">Escherichia albertii</name>
    <dbReference type="NCBI Taxonomy" id="208962"/>
    <lineage>
        <taxon>Bacteria</taxon>
        <taxon>Pseudomonadati</taxon>
        <taxon>Pseudomonadota</taxon>
        <taxon>Gammaproteobacteria</taxon>
        <taxon>Enterobacterales</taxon>
        <taxon>Enterobacteriaceae</taxon>
        <taxon>Escherichia</taxon>
    </lineage>
</organism>
<proteinExistence type="predicted"/>
<keyword evidence="1" id="KW-0812">Transmembrane</keyword>
<dbReference type="EMBL" id="LC494358">
    <property type="protein sequence ID" value="BBM63185.1"/>
    <property type="molecule type" value="Genomic_DNA"/>
</dbReference>
<feature type="transmembrane region" description="Helical" evidence="1">
    <location>
        <begin position="29"/>
        <end position="47"/>
    </location>
</feature>
<reference evidence="2" key="1">
    <citation type="submission" date="2019-07" db="EMBL/GenBank/DDBJ databases">
        <title>Overview of O-antigen diversity of Escherichia albertii, an emerging enteropathogen; genetic structure, serology, and development of O-genotyping method.</title>
        <authorList>
            <person name="Ooka T."/>
            <person name="Seto K."/>
            <person name="Ogura Y."/>
            <person name="Iguchi A."/>
            <person name="Imura N."/>
            <person name="Honda M."/>
            <person name="Etoh Y."/>
            <person name="Ikeda T."/>
            <person name="Sugitani W."/>
            <person name="Konno T."/>
            <person name="Kawano K."/>
            <person name="Kudo Y."/>
            <person name="Murakami K."/>
            <person name="Hayashi T."/>
            <person name="Nishi J."/>
        </authorList>
    </citation>
    <scope>NUCLEOTIDE SEQUENCE</scope>
    <source>
        <strain evidence="2">06-3542</strain>
    </source>
</reference>